<organism evidence="2 3">
    <name type="scientific">Leishmania mexicana (strain MHOM/GT/2001/U1103)</name>
    <dbReference type="NCBI Taxonomy" id="929439"/>
    <lineage>
        <taxon>Eukaryota</taxon>
        <taxon>Discoba</taxon>
        <taxon>Euglenozoa</taxon>
        <taxon>Kinetoplastea</taxon>
        <taxon>Metakinetoplastina</taxon>
        <taxon>Trypanosomatida</taxon>
        <taxon>Trypanosomatidae</taxon>
        <taxon>Leishmaniinae</taxon>
        <taxon>Leishmania</taxon>
    </lineage>
</organism>
<dbReference type="PhylomeDB" id="E9B3V1"/>
<reference evidence="2 3" key="1">
    <citation type="journal article" date="2011" name="Genome Res.">
        <title>Chromosome and gene copy number variation allow major structural change between species and strains of Leishmania.</title>
        <authorList>
            <person name="Rogers M.B."/>
            <person name="Hilley J.D."/>
            <person name="Dickens N.J."/>
            <person name="Wilkes J."/>
            <person name="Bates P.A."/>
            <person name="Depledge D.P."/>
            <person name="Harris D."/>
            <person name="Her Y."/>
            <person name="Herzyk P."/>
            <person name="Imamura H."/>
            <person name="Otto T.D."/>
            <person name="Sanders M."/>
            <person name="Seeger K."/>
            <person name="Dujardin J.C."/>
            <person name="Berriman M."/>
            <person name="Smith D.F."/>
            <person name="Hertz-Fowler C."/>
            <person name="Mottram J.C."/>
        </authorList>
    </citation>
    <scope>NUCLEOTIDE SEQUENCE [LARGE SCALE GENOMIC DNA]</scope>
    <source>
        <strain evidence="2 3">MHOM/GT/2001/U1103</strain>
    </source>
</reference>
<feature type="region of interest" description="Disordered" evidence="1">
    <location>
        <begin position="1"/>
        <end position="76"/>
    </location>
</feature>
<gene>
    <name evidence="2" type="ORF">LMXM_32_1170</name>
</gene>
<feature type="compositionally biased region" description="Low complexity" evidence="1">
    <location>
        <begin position="129"/>
        <end position="140"/>
    </location>
</feature>
<feature type="compositionally biased region" description="Acidic residues" evidence="1">
    <location>
        <begin position="233"/>
        <end position="242"/>
    </location>
</feature>
<dbReference type="Proteomes" id="UP000007259">
    <property type="component" value="Chromosome 32"/>
</dbReference>
<feature type="compositionally biased region" description="Acidic residues" evidence="1">
    <location>
        <begin position="21"/>
        <end position="30"/>
    </location>
</feature>
<dbReference type="OrthoDB" id="273467at2759"/>
<feature type="region of interest" description="Disordered" evidence="1">
    <location>
        <begin position="308"/>
        <end position="349"/>
    </location>
</feature>
<feature type="region of interest" description="Disordered" evidence="1">
    <location>
        <begin position="209"/>
        <end position="244"/>
    </location>
</feature>
<sequence length="1390" mass="151672">MSSEDYEESSVASDPEREANDDAEAEDAESASDSAEELKPRFLHSPDREAVEEEEEEEEEDYDALNDAPAPKPLPKTISLMLPRKASAGAACEPTRVHVYLTRGMIGRPLERGAHSTDSDGDGKDEESAASPVAPQAAAVGRGGADDADEGEDEVSSAAATLQGCCAVHHHYETDYAAPLAALRRRLILRHLHGNQKCQQRFLLSERAREKRALQSPHGGAAGEEGEGSGGSGEEEDDDNTDPLETVVWPWTTVQKPPPYWLPALLSNDIHTFQRVLQIMYGWVIAPDPHPSDQLQLDAAGQLCIAKPDTKKERDDEDGDKADSLLASGVSPGVSSKETSTDSANLESPARARCTSKSLLGAFNECDVDGEQRHSDEELPKQQHDLASQDSTDCSRAMLSICTAPPPVAALPYFPFAEYEFYIVFDEASEEWQLLDTHPLFVMAACRRRRGDQMSHKGDQPEAETGDGAALGGDEETASEAESEGEEDGEEEGEEKVKGSCHVPRYALDTIVPVSPVILAALFSPAALRCCLLQPLQTEPRNEDDSDEAEGHDMDSGTAAAASLRSVSPHAVLRTFDQAWLSVDMLVALPILATICRTRQRVLQQDALRIPYTLGNLWIDVNPLYALPAFADVDNAAGVDGVPLWRAPPGQHPEDDDGDSDSGEVSAAGSTMRVAELYSPHRWGTALDSIADPGQYGRLVLSALLDAGLLPTRPVELAIFHHLSLLRLTLWWWMRLPPKLIQKWGVDAVADEHVADDSADDNASTAEMSDEEAEDEGVTDEELNEMTVDDVTELLLQRIEMMNDRDARLRRLRLRKWRPTVVFAPLLQRVLLELQRRLDRMSTVDAHRVPLAPSKYTLQESVARTYVAERLESGHPHQDPLVTAAFVGIAGRVPAATHEASTAPVAVGAAHVAAVRHQRLYQSDLVLLLLALTTTPTPLPSRAATFLYVSNRFTAVVEENACAAEEKNVMETESNDVDAHTALFSYLLEVKSMRFVRRPQDRTRSGTTKLLLLCAVDFCCGATRQCVFGHLPPFELFGSTGYCPLSDLVQAWSSTCRSDRNGNCSKKAATVQLFAYYMWNEIRWRLRKGQYSDAAVVRMCEQLPELFELIDSHSSTYDTILAHLNAEAAADSEADRGGGDESLSALVAGIHTPSTDTSLRAFGKQNYDVASSPAAAAQRKKHSLISTEVLHAIRAEEREEADLAPTSVSPPLTLAYPNVYSADVLESKARVNALWQSFAVSPHTYMTAETLHALLFGVDAHHSGDAASAARRVNGDTRRFHTAALRVMFENGITSVQACPLNGPETPAIEEALQRADLSAVKILLGLGAASLRDTCRNGSATLQSCAEKLFSPAEMDVLRFVACRNKWVMQSDPQLHFGARRFGSIVANS</sequence>
<feature type="region of interest" description="Disordered" evidence="1">
    <location>
        <begin position="756"/>
        <end position="784"/>
    </location>
</feature>
<evidence type="ECO:0000256" key="1">
    <source>
        <dbReference type="SAM" id="MobiDB-lite"/>
    </source>
</evidence>
<feature type="compositionally biased region" description="Acidic residues" evidence="1">
    <location>
        <begin position="50"/>
        <end position="64"/>
    </location>
</feature>
<keyword evidence="3" id="KW-1185">Reference proteome</keyword>
<evidence type="ECO:0000313" key="2">
    <source>
        <dbReference type="EMBL" id="CBZ29918.1"/>
    </source>
</evidence>
<feature type="region of interest" description="Disordered" evidence="1">
    <location>
        <begin position="452"/>
        <end position="498"/>
    </location>
</feature>
<feature type="compositionally biased region" description="Basic and acidic residues" evidence="1">
    <location>
        <begin position="36"/>
        <end position="49"/>
    </location>
</feature>
<protein>
    <submittedName>
        <fullName evidence="2">Uncharacterized protein</fullName>
    </submittedName>
</protein>
<dbReference type="KEGG" id="lmi:LMXM_32_1170"/>
<feature type="region of interest" description="Disordered" evidence="1">
    <location>
        <begin position="539"/>
        <end position="561"/>
    </location>
</feature>
<dbReference type="VEuPathDB" id="TriTrypDB:LmxM.32.1170"/>
<feature type="compositionally biased region" description="Acidic residues" evidence="1">
    <location>
        <begin position="473"/>
        <end position="494"/>
    </location>
</feature>
<feature type="compositionally biased region" description="Acidic residues" evidence="1">
    <location>
        <begin position="146"/>
        <end position="155"/>
    </location>
</feature>
<feature type="compositionally biased region" description="Basic and acidic residues" evidence="1">
    <location>
        <begin position="370"/>
        <end position="384"/>
    </location>
</feature>
<dbReference type="GeneID" id="13453887"/>
<name>E9B3V1_LEIMU</name>
<feature type="region of interest" description="Disordered" evidence="1">
    <location>
        <begin position="645"/>
        <end position="666"/>
    </location>
</feature>
<dbReference type="PANTHER" id="PTHR35711:SF1">
    <property type="entry name" value="ECTODERMAL, ISOFORM F"/>
    <property type="match status" value="1"/>
</dbReference>
<accession>E9B3V1</accession>
<dbReference type="RefSeq" id="XP_003878368.1">
    <property type="nucleotide sequence ID" value="XM_003878319.1"/>
</dbReference>
<feature type="region of interest" description="Disordered" evidence="1">
    <location>
        <begin position="370"/>
        <end position="390"/>
    </location>
</feature>
<dbReference type="EMBL" id="FR799585">
    <property type="protein sequence ID" value="CBZ29918.1"/>
    <property type="molecule type" value="Genomic_DNA"/>
</dbReference>
<proteinExistence type="predicted"/>
<feature type="region of interest" description="Disordered" evidence="1">
    <location>
        <begin position="110"/>
        <end position="156"/>
    </location>
</feature>
<feature type="compositionally biased region" description="Basic and acidic residues" evidence="1">
    <location>
        <begin position="110"/>
        <end position="122"/>
    </location>
</feature>
<evidence type="ECO:0000313" key="3">
    <source>
        <dbReference type="Proteomes" id="UP000007259"/>
    </source>
</evidence>
<feature type="compositionally biased region" description="Acidic residues" evidence="1">
    <location>
        <begin position="768"/>
        <end position="784"/>
    </location>
</feature>
<dbReference type="PANTHER" id="PTHR35711">
    <property type="entry name" value="EXPRESSED PROTEIN"/>
    <property type="match status" value="1"/>
</dbReference>
<feature type="compositionally biased region" description="Polar residues" evidence="1">
    <location>
        <begin position="333"/>
        <end position="346"/>
    </location>
</feature>
<feature type="compositionally biased region" description="Gly residues" evidence="1">
    <location>
        <begin position="220"/>
        <end position="232"/>
    </location>
</feature>
<dbReference type="OMA" id="WHLLDTH"/>